<dbReference type="Pfam" id="PF07727">
    <property type="entry name" value="RVT_2"/>
    <property type="match status" value="1"/>
</dbReference>
<keyword evidence="2" id="KW-0378">Hydrolase</keyword>
<dbReference type="GO" id="GO:0003676">
    <property type="term" value="F:nucleic acid binding"/>
    <property type="evidence" value="ECO:0007669"/>
    <property type="project" value="InterPro"/>
</dbReference>
<feature type="compositionally biased region" description="Low complexity" evidence="3">
    <location>
        <begin position="303"/>
        <end position="316"/>
    </location>
</feature>
<evidence type="ECO:0000313" key="5">
    <source>
        <dbReference type="EMBL" id="GAA0147836.1"/>
    </source>
</evidence>
<dbReference type="SUPFAM" id="SSF56672">
    <property type="entry name" value="DNA/RNA polymerases"/>
    <property type="match status" value="1"/>
</dbReference>
<dbReference type="InterPro" id="IPR036397">
    <property type="entry name" value="RNaseH_sf"/>
</dbReference>
<dbReference type="Proteomes" id="UP001454036">
    <property type="component" value="Unassembled WGS sequence"/>
</dbReference>
<dbReference type="GO" id="GO:0016787">
    <property type="term" value="F:hydrolase activity"/>
    <property type="evidence" value="ECO:0007669"/>
    <property type="project" value="UniProtKB-KW"/>
</dbReference>
<dbReference type="GO" id="GO:0003964">
    <property type="term" value="F:RNA-directed DNA polymerase activity"/>
    <property type="evidence" value="ECO:0007669"/>
    <property type="project" value="UniProtKB-KW"/>
</dbReference>
<organism evidence="5 6">
    <name type="scientific">Lithospermum erythrorhizon</name>
    <name type="common">Purple gromwell</name>
    <name type="synonym">Lithospermum officinale var. erythrorhizon</name>
    <dbReference type="NCBI Taxonomy" id="34254"/>
    <lineage>
        <taxon>Eukaryota</taxon>
        <taxon>Viridiplantae</taxon>
        <taxon>Streptophyta</taxon>
        <taxon>Embryophyta</taxon>
        <taxon>Tracheophyta</taxon>
        <taxon>Spermatophyta</taxon>
        <taxon>Magnoliopsida</taxon>
        <taxon>eudicotyledons</taxon>
        <taxon>Gunneridae</taxon>
        <taxon>Pentapetalae</taxon>
        <taxon>asterids</taxon>
        <taxon>lamiids</taxon>
        <taxon>Boraginales</taxon>
        <taxon>Boraginaceae</taxon>
        <taxon>Boraginoideae</taxon>
        <taxon>Lithospermeae</taxon>
        <taxon>Lithospermum</taxon>
    </lineage>
</organism>
<keyword evidence="5" id="KW-0812">Transmembrane</keyword>
<dbReference type="AlphaFoldDB" id="A0AAV3PA56"/>
<dbReference type="PANTHER" id="PTHR42648:SF18">
    <property type="entry name" value="RETROTRANSPOSON, UNCLASSIFIED-LIKE PROTEIN"/>
    <property type="match status" value="1"/>
</dbReference>
<comment type="caution">
    <text evidence="5">The sequence shown here is derived from an EMBL/GenBank/DDBJ whole genome shotgun (WGS) entry which is preliminary data.</text>
</comment>
<accession>A0AAV3PA56</accession>
<dbReference type="GO" id="GO:0003887">
    <property type="term" value="F:DNA-directed DNA polymerase activity"/>
    <property type="evidence" value="ECO:0007669"/>
    <property type="project" value="UniProtKB-KW"/>
</dbReference>
<dbReference type="PANTHER" id="PTHR42648">
    <property type="entry name" value="TRANSPOSASE, PUTATIVE-RELATED"/>
    <property type="match status" value="1"/>
</dbReference>
<dbReference type="SUPFAM" id="SSF53098">
    <property type="entry name" value="Ribonuclease H-like"/>
    <property type="match status" value="1"/>
</dbReference>
<dbReference type="Pfam" id="PF25597">
    <property type="entry name" value="SH3_retrovirus"/>
    <property type="match status" value="1"/>
</dbReference>
<keyword evidence="1" id="KW-0479">Metal-binding</keyword>
<proteinExistence type="predicted"/>
<name>A0AAV3PA56_LITER</name>
<dbReference type="Gene3D" id="3.30.420.10">
    <property type="entry name" value="Ribonuclease H-like superfamily/Ribonuclease H"/>
    <property type="match status" value="2"/>
</dbReference>
<dbReference type="InterPro" id="IPR039537">
    <property type="entry name" value="Retrotran_Ty1/copia-like"/>
</dbReference>
<sequence>MSANRMFTILSEIQKDKETLQSKQMVRGLPEFKTESFTCVDCLNGKQTRAAIPKQRNWRASKNLELIHSDLCGPISPTSNSGKRYFLSFIDDHSRKSWVYLLGDEYTSALFNEYCAKHGIKRQYTNLYTPQQNEVSERKTRTVMNMVRSMLSAKRIPKTLWTEAVNWTFYILNRCPTFAVKDITPQEAWSGVKPSVDHLRIWGCLAHTHVPKVNRSKLDNRSTICIFLGISEGTKGYRLFNTETKRIIVSKDVLFEEEKQWEWGNYYEEQVTVELEWNDSNMSNNEAAVEEENLEGVDNVDGSSTSQSSEISTDTTNVDQVDATNTDQGRVESSQRRTHTTTSWMSDYVTGEGLSDDEEVHMVQDSTDDNPSTFNEAVQHEKWRKAMDSEINSIEKNNTWTLTELLKESKRIGVKWIFKTKRDENGEITKHKAMLVAKGYSQKEGVDYTEVYAPVARMDTVRMIIAMAAHNGWKIYQMDIKSAFLHGELLENVFVEQPQGYEKKGKEHLVYKLTKALYGLKQAPRTWYSKIETHFNKEGFKKCNSVQTLFTKRSAGGTLMIVSIYVDDLIYTRNDHELMRQFKTAMVKEFDMTDLGMMNYFLGIEVIQRSQGIFI</sequence>
<dbReference type="InterPro" id="IPR043502">
    <property type="entry name" value="DNA/RNA_pol_sf"/>
</dbReference>
<protein>
    <submittedName>
        <fullName evidence="5">Transmembrane signal receptor</fullName>
    </submittedName>
</protein>
<dbReference type="InterPro" id="IPR001584">
    <property type="entry name" value="Integrase_cat-core"/>
</dbReference>
<evidence type="ECO:0000259" key="4">
    <source>
        <dbReference type="PROSITE" id="PS50994"/>
    </source>
</evidence>
<keyword evidence="6" id="KW-1185">Reference proteome</keyword>
<feature type="domain" description="Integrase catalytic" evidence="4">
    <location>
        <begin position="103"/>
        <end position="193"/>
    </location>
</feature>
<dbReference type="InterPro" id="IPR013103">
    <property type="entry name" value="RVT_2"/>
</dbReference>
<reference evidence="5 6" key="1">
    <citation type="submission" date="2024-01" db="EMBL/GenBank/DDBJ databases">
        <title>The complete chloroplast genome sequence of Lithospermum erythrorhizon: insights into the phylogenetic relationship among Boraginaceae species and the maternal lineages of purple gromwells.</title>
        <authorList>
            <person name="Okada T."/>
            <person name="Watanabe K."/>
        </authorList>
    </citation>
    <scope>NUCLEOTIDE SEQUENCE [LARGE SCALE GENOMIC DNA]</scope>
</reference>
<evidence type="ECO:0000313" key="6">
    <source>
        <dbReference type="Proteomes" id="UP001454036"/>
    </source>
</evidence>
<evidence type="ECO:0000256" key="1">
    <source>
        <dbReference type="ARBA" id="ARBA00022723"/>
    </source>
</evidence>
<feature type="region of interest" description="Disordered" evidence="3">
    <location>
        <begin position="289"/>
        <end position="340"/>
    </location>
</feature>
<dbReference type="GO" id="GO:0015074">
    <property type="term" value="P:DNA integration"/>
    <property type="evidence" value="ECO:0007669"/>
    <property type="project" value="UniProtKB-KW"/>
</dbReference>
<dbReference type="PROSITE" id="PS50994">
    <property type="entry name" value="INTEGRASE"/>
    <property type="match status" value="1"/>
</dbReference>
<gene>
    <name evidence="5" type="ORF">LIER_36593</name>
</gene>
<dbReference type="GO" id="GO:0046872">
    <property type="term" value="F:metal ion binding"/>
    <property type="evidence" value="ECO:0007669"/>
    <property type="project" value="UniProtKB-KW"/>
</dbReference>
<dbReference type="EMBL" id="BAABME010016881">
    <property type="protein sequence ID" value="GAA0147836.1"/>
    <property type="molecule type" value="Genomic_DNA"/>
</dbReference>
<dbReference type="GO" id="GO:0004519">
    <property type="term" value="F:endonuclease activity"/>
    <property type="evidence" value="ECO:0007669"/>
    <property type="project" value="UniProtKB-KW"/>
</dbReference>
<dbReference type="InterPro" id="IPR012337">
    <property type="entry name" value="RNaseH-like_sf"/>
</dbReference>
<evidence type="ECO:0000256" key="2">
    <source>
        <dbReference type="ARBA" id="ARBA00022801"/>
    </source>
</evidence>
<dbReference type="InterPro" id="IPR057670">
    <property type="entry name" value="SH3_retrovirus"/>
</dbReference>
<feature type="compositionally biased region" description="Polar residues" evidence="3">
    <location>
        <begin position="317"/>
        <end position="328"/>
    </location>
</feature>
<dbReference type="GO" id="GO:0006310">
    <property type="term" value="P:DNA recombination"/>
    <property type="evidence" value="ECO:0007669"/>
    <property type="project" value="UniProtKB-KW"/>
</dbReference>
<evidence type="ECO:0000256" key="3">
    <source>
        <dbReference type="SAM" id="MobiDB-lite"/>
    </source>
</evidence>
<keyword evidence="5" id="KW-0472">Membrane</keyword>
<keyword evidence="5" id="KW-0675">Receptor</keyword>